<sequence>MEAMVKKYQQKLWKVRDEKNHWDDLQSRLLSQFRNASSIIERLQVIQDSKNYGSLHCMDDIVNVVLTKQVESLEVILVSMKKTMEEFHGIVLSIEKIHRDGRQQIKGGSSKPSAKQLQQRVGIKPSLADCLDGLMVLYDMHHLEYRLKASVVSALSTLTFKPSASDLCALQQLLVDQPNIPKDEGMHRTQMIELQLIQRNIWTKHEKREILVVGH</sequence>
<reference evidence="1 2" key="1">
    <citation type="submission" date="2019-06" db="EMBL/GenBank/DDBJ databases">
        <title>A chromosomal-level reference genome of Carpinus fangiana (Coryloideae, Betulaceae).</title>
        <authorList>
            <person name="Yang X."/>
            <person name="Wang Z."/>
            <person name="Zhang L."/>
            <person name="Hao G."/>
            <person name="Liu J."/>
            <person name="Yang Y."/>
        </authorList>
    </citation>
    <scope>NUCLEOTIDE SEQUENCE [LARGE SCALE GENOMIC DNA]</scope>
    <source>
        <strain evidence="1">Cfa_2016G</strain>
        <tissue evidence="1">Leaf</tissue>
    </source>
</reference>
<evidence type="ECO:0000313" key="2">
    <source>
        <dbReference type="Proteomes" id="UP000327013"/>
    </source>
</evidence>
<dbReference type="InterPro" id="IPR038985">
    <property type="entry name" value="OPRN-like"/>
</dbReference>
<gene>
    <name evidence="1" type="ORF">FH972_020797</name>
</gene>
<keyword evidence="2" id="KW-1185">Reference proteome</keyword>
<dbReference type="PANTHER" id="PTHR37904">
    <property type="entry name" value="OS10G0566900 PROTEIN"/>
    <property type="match status" value="1"/>
</dbReference>
<dbReference type="Pfam" id="PF15011">
    <property type="entry name" value="CA109-like"/>
    <property type="match status" value="1"/>
</dbReference>
<accession>A0A5N6RYR9</accession>
<dbReference type="InterPro" id="IPR029159">
    <property type="entry name" value="CA109-like"/>
</dbReference>
<dbReference type="EMBL" id="CM017328">
    <property type="protein sequence ID" value="KAE8126044.1"/>
    <property type="molecule type" value="Genomic_DNA"/>
</dbReference>
<organism evidence="1 2">
    <name type="scientific">Carpinus fangiana</name>
    <dbReference type="NCBI Taxonomy" id="176857"/>
    <lineage>
        <taxon>Eukaryota</taxon>
        <taxon>Viridiplantae</taxon>
        <taxon>Streptophyta</taxon>
        <taxon>Embryophyta</taxon>
        <taxon>Tracheophyta</taxon>
        <taxon>Spermatophyta</taxon>
        <taxon>Magnoliopsida</taxon>
        <taxon>eudicotyledons</taxon>
        <taxon>Gunneridae</taxon>
        <taxon>Pentapetalae</taxon>
        <taxon>rosids</taxon>
        <taxon>fabids</taxon>
        <taxon>Fagales</taxon>
        <taxon>Betulaceae</taxon>
        <taxon>Carpinus</taxon>
    </lineage>
</organism>
<proteinExistence type="predicted"/>
<dbReference type="OrthoDB" id="2018540at2759"/>
<dbReference type="AlphaFoldDB" id="A0A5N6RYR9"/>
<protein>
    <submittedName>
        <fullName evidence="1">Uncharacterized protein</fullName>
    </submittedName>
</protein>
<name>A0A5N6RYR9_9ROSI</name>
<evidence type="ECO:0000313" key="1">
    <source>
        <dbReference type="EMBL" id="KAE8126044.1"/>
    </source>
</evidence>
<dbReference type="PANTHER" id="PTHR37904:SF2">
    <property type="entry name" value="OS10G0566900 PROTEIN"/>
    <property type="match status" value="1"/>
</dbReference>
<dbReference type="Proteomes" id="UP000327013">
    <property type="component" value="Chromosome 8"/>
</dbReference>